<dbReference type="GO" id="GO:0003677">
    <property type="term" value="F:DNA binding"/>
    <property type="evidence" value="ECO:0007669"/>
    <property type="project" value="UniProtKB-KW"/>
</dbReference>
<dbReference type="SMART" id="SM00100">
    <property type="entry name" value="cNMP"/>
    <property type="match status" value="1"/>
</dbReference>
<dbReference type="KEGG" id="ebm:SG0102_25170"/>
<dbReference type="SUPFAM" id="SSF51206">
    <property type="entry name" value="cAMP-binding domain-like"/>
    <property type="match status" value="1"/>
</dbReference>
<proteinExistence type="predicted"/>
<dbReference type="Gene3D" id="2.60.120.10">
    <property type="entry name" value="Jelly Rolls"/>
    <property type="match status" value="1"/>
</dbReference>
<keyword evidence="2" id="KW-0238">DNA-binding</keyword>
<dbReference type="InterPro" id="IPR014710">
    <property type="entry name" value="RmlC-like_jellyroll"/>
</dbReference>
<evidence type="ECO:0000256" key="1">
    <source>
        <dbReference type="ARBA" id="ARBA00023015"/>
    </source>
</evidence>
<dbReference type="InterPro" id="IPR018490">
    <property type="entry name" value="cNMP-bd_dom_sf"/>
</dbReference>
<dbReference type="OrthoDB" id="8254501at2"/>
<dbReference type="InParanoid" id="A0A3G9JRH3"/>
<evidence type="ECO:0000313" key="6">
    <source>
        <dbReference type="EMBL" id="BBH27583.1"/>
    </source>
</evidence>
<dbReference type="EMBL" id="AP019309">
    <property type="protein sequence ID" value="BBH27583.1"/>
    <property type="molecule type" value="Genomic_DNA"/>
</dbReference>
<name>A0A3G9JRH3_9FIRM</name>
<dbReference type="AlphaFoldDB" id="A0A3G9JRH3"/>
<dbReference type="InterPro" id="IPR036390">
    <property type="entry name" value="WH_DNA-bd_sf"/>
</dbReference>
<evidence type="ECO:0000259" key="4">
    <source>
        <dbReference type="PROSITE" id="PS50042"/>
    </source>
</evidence>
<dbReference type="Pfam" id="PF00027">
    <property type="entry name" value="cNMP_binding"/>
    <property type="match status" value="1"/>
</dbReference>
<evidence type="ECO:0000313" key="7">
    <source>
        <dbReference type="Proteomes" id="UP000268059"/>
    </source>
</evidence>
<feature type="domain" description="HTH crp-type" evidence="5">
    <location>
        <begin position="134"/>
        <end position="198"/>
    </location>
</feature>
<dbReference type="Proteomes" id="UP000268059">
    <property type="component" value="Chromosome"/>
</dbReference>
<evidence type="ECO:0000256" key="2">
    <source>
        <dbReference type="ARBA" id="ARBA00023125"/>
    </source>
</evidence>
<feature type="domain" description="Cyclic nucleotide-binding" evidence="4">
    <location>
        <begin position="19"/>
        <end position="120"/>
    </location>
</feature>
<evidence type="ECO:0000256" key="3">
    <source>
        <dbReference type="ARBA" id="ARBA00023163"/>
    </source>
</evidence>
<dbReference type="InterPro" id="IPR050397">
    <property type="entry name" value="Env_Response_Regulators"/>
</dbReference>
<sequence>MVIIDQKYYLLFESQGIVRHYAPHEAIFMEEDEARYTYLIEEGRVRVFMNSKDGKETTLEILKAGRIFGDASFCEHSLRSVTIEAVVETRLVVVDTRRLVGVLHEHEELMVLMFQHLTESNQRMTHVLKRLIHYDATQKVADFILTSSEEDGTLPFTQQEMSECLALNRVTVSRVITKLKQQGLIQTSYGSIQIRNKQGLKALL</sequence>
<accession>A0A3G9JRH3</accession>
<dbReference type="PANTHER" id="PTHR24567:SF74">
    <property type="entry name" value="HTH-TYPE TRANSCRIPTIONAL REGULATOR ARCR"/>
    <property type="match status" value="1"/>
</dbReference>
<keyword evidence="3" id="KW-0804">Transcription</keyword>
<dbReference type="PANTHER" id="PTHR24567">
    <property type="entry name" value="CRP FAMILY TRANSCRIPTIONAL REGULATORY PROTEIN"/>
    <property type="match status" value="1"/>
</dbReference>
<dbReference type="SUPFAM" id="SSF46785">
    <property type="entry name" value="Winged helix' DNA-binding domain"/>
    <property type="match status" value="1"/>
</dbReference>
<keyword evidence="1" id="KW-0805">Transcription regulation</keyword>
<dbReference type="InterPro" id="IPR000595">
    <property type="entry name" value="cNMP-bd_dom"/>
</dbReference>
<dbReference type="PROSITE" id="PS50042">
    <property type="entry name" value="CNMP_BINDING_3"/>
    <property type="match status" value="1"/>
</dbReference>
<dbReference type="GO" id="GO:0005829">
    <property type="term" value="C:cytosol"/>
    <property type="evidence" value="ECO:0007669"/>
    <property type="project" value="TreeGrafter"/>
</dbReference>
<dbReference type="GO" id="GO:0003700">
    <property type="term" value="F:DNA-binding transcription factor activity"/>
    <property type="evidence" value="ECO:0007669"/>
    <property type="project" value="TreeGrafter"/>
</dbReference>
<gene>
    <name evidence="6" type="primary">fixK</name>
    <name evidence="6" type="ORF">SG0102_25170</name>
</gene>
<dbReference type="CDD" id="cd00038">
    <property type="entry name" value="CAP_ED"/>
    <property type="match status" value="1"/>
</dbReference>
<dbReference type="SMART" id="SM00419">
    <property type="entry name" value="HTH_CRP"/>
    <property type="match status" value="1"/>
</dbReference>
<keyword evidence="7" id="KW-1185">Reference proteome</keyword>
<reference evidence="6 7" key="1">
    <citation type="submission" date="2018-11" db="EMBL/GenBank/DDBJ databases">
        <title>Novel Erysipelotrichaceae bacterium isolated from small intestine of a swine.</title>
        <authorList>
            <person name="Kim J.S."/>
            <person name="Choe H."/>
            <person name="Lee Y.R."/>
            <person name="Kim K.M."/>
            <person name="Park D.S."/>
        </authorList>
    </citation>
    <scope>NUCLEOTIDE SEQUENCE [LARGE SCALE GENOMIC DNA]</scope>
    <source>
        <strain evidence="6 7">SG0102</strain>
    </source>
</reference>
<dbReference type="PROSITE" id="PS51063">
    <property type="entry name" value="HTH_CRP_2"/>
    <property type="match status" value="1"/>
</dbReference>
<dbReference type="InterPro" id="IPR012318">
    <property type="entry name" value="HTH_CRP"/>
</dbReference>
<protein>
    <submittedName>
        <fullName evidence="6">Nitrogen fixation regulation protein FixK</fullName>
    </submittedName>
</protein>
<dbReference type="PRINTS" id="PR00034">
    <property type="entry name" value="HTHCRP"/>
</dbReference>
<evidence type="ECO:0000259" key="5">
    <source>
        <dbReference type="PROSITE" id="PS51063"/>
    </source>
</evidence>
<dbReference type="Pfam" id="PF13545">
    <property type="entry name" value="HTH_Crp_2"/>
    <property type="match status" value="1"/>
</dbReference>
<organism evidence="6 7">
    <name type="scientific">Intestinibaculum porci</name>
    <dbReference type="NCBI Taxonomy" id="2487118"/>
    <lineage>
        <taxon>Bacteria</taxon>
        <taxon>Bacillati</taxon>
        <taxon>Bacillota</taxon>
        <taxon>Erysipelotrichia</taxon>
        <taxon>Erysipelotrichales</taxon>
        <taxon>Erysipelotrichaceae</taxon>
        <taxon>Intestinibaculum</taxon>
    </lineage>
</organism>
<dbReference type="RefSeq" id="WP_125120293.1">
    <property type="nucleotide sequence ID" value="NZ_AP019309.1"/>
</dbReference>